<feature type="domain" description="DUF112" evidence="2">
    <location>
        <begin position="18"/>
        <end position="445"/>
    </location>
</feature>
<feature type="transmembrane region" description="Helical" evidence="1">
    <location>
        <begin position="107"/>
        <end position="134"/>
    </location>
</feature>
<dbReference type="AlphaFoldDB" id="A0A3A4F2B7"/>
<evidence type="ECO:0000259" key="2">
    <source>
        <dbReference type="Pfam" id="PF01970"/>
    </source>
</evidence>
<evidence type="ECO:0000313" key="3">
    <source>
        <dbReference type="EMBL" id="RJN31976.1"/>
    </source>
</evidence>
<feature type="transmembrane region" description="Helical" evidence="1">
    <location>
        <begin position="425"/>
        <end position="450"/>
    </location>
</feature>
<keyword evidence="4" id="KW-1185">Reference proteome</keyword>
<feature type="transmembrane region" description="Helical" evidence="1">
    <location>
        <begin position="360"/>
        <end position="387"/>
    </location>
</feature>
<proteinExistence type="predicted"/>
<feature type="transmembrane region" description="Helical" evidence="1">
    <location>
        <begin position="163"/>
        <end position="182"/>
    </location>
</feature>
<dbReference type="PANTHER" id="PTHR35342">
    <property type="entry name" value="TRICARBOXYLIC TRANSPORT PROTEIN"/>
    <property type="match status" value="1"/>
</dbReference>
<keyword evidence="1" id="KW-0472">Membrane</keyword>
<dbReference type="Proteomes" id="UP000266615">
    <property type="component" value="Unassembled WGS sequence"/>
</dbReference>
<protein>
    <submittedName>
        <fullName evidence="3">Tat pathway signal protein</fullName>
    </submittedName>
</protein>
<dbReference type="InterPro" id="IPR002823">
    <property type="entry name" value="DUF112_TM"/>
</dbReference>
<evidence type="ECO:0000256" key="1">
    <source>
        <dbReference type="SAM" id="Phobius"/>
    </source>
</evidence>
<accession>A0A3A4F2B7</accession>
<feature type="transmembrane region" description="Helical" evidence="1">
    <location>
        <begin position="59"/>
        <end position="86"/>
    </location>
</feature>
<organism evidence="3 4">
    <name type="scientific">Nesterenkonia natronophila</name>
    <dbReference type="NCBI Taxonomy" id="2174932"/>
    <lineage>
        <taxon>Bacteria</taxon>
        <taxon>Bacillati</taxon>
        <taxon>Actinomycetota</taxon>
        <taxon>Actinomycetes</taxon>
        <taxon>Micrococcales</taxon>
        <taxon>Micrococcaceae</taxon>
        <taxon>Nesterenkonia</taxon>
    </lineage>
</organism>
<feature type="transmembrane region" description="Helical" evidence="1">
    <location>
        <begin position="328"/>
        <end position="348"/>
    </location>
</feature>
<evidence type="ECO:0000313" key="4">
    <source>
        <dbReference type="Proteomes" id="UP000266615"/>
    </source>
</evidence>
<dbReference type="OrthoDB" id="9781349at2"/>
<dbReference type="Pfam" id="PF01970">
    <property type="entry name" value="TctA"/>
    <property type="match status" value="1"/>
</dbReference>
<comment type="caution">
    <text evidence="3">The sequence shown here is derived from an EMBL/GenBank/DDBJ whole genome shotgun (WGS) entry which is preliminary data.</text>
</comment>
<dbReference type="RefSeq" id="WP_119902765.1">
    <property type="nucleotide sequence ID" value="NZ_QYZP01000002.1"/>
</dbReference>
<feature type="transmembrane region" description="Helical" evidence="1">
    <location>
        <begin position="393"/>
        <end position="413"/>
    </location>
</feature>
<gene>
    <name evidence="3" type="ORF">D3250_07695</name>
</gene>
<dbReference type="PANTHER" id="PTHR35342:SF5">
    <property type="entry name" value="TRICARBOXYLIC TRANSPORT PROTEIN"/>
    <property type="match status" value="1"/>
</dbReference>
<reference evidence="3 4" key="1">
    <citation type="submission" date="2018-09" db="EMBL/GenBank/DDBJ databases">
        <title>Nesterenkonia natronophila sp. nov., an alkaliphilic actinobacteriume isolated from a soda lake, and emended description of the genus Nesterenkonia.</title>
        <authorList>
            <person name="Menes R.J."/>
            <person name="Iriarte A."/>
        </authorList>
    </citation>
    <scope>NUCLEOTIDE SEQUENCE [LARGE SCALE GENOMIC DNA]</scope>
    <source>
        <strain evidence="3 4">M8</strain>
    </source>
</reference>
<feature type="transmembrane region" description="Helical" evidence="1">
    <location>
        <begin position="140"/>
        <end position="156"/>
    </location>
</feature>
<keyword evidence="1" id="KW-0812">Transmembrane</keyword>
<feature type="transmembrane region" description="Helical" evidence="1">
    <location>
        <begin position="194"/>
        <end position="213"/>
    </location>
</feature>
<name>A0A3A4F2B7_9MICC</name>
<keyword evidence="1" id="KW-1133">Transmembrane helix</keyword>
<sequence length="504" mass="53434">MDFFILSALDEVFTLPVLLTMLVGTMFGITAGIIPGFTVTMGVVLAFPFTFGMDPVQGIALMISVLVGGYSGGVVSSVLLGIPGTASSIATTFDGYPLAIRGEPGRALGLGIISSFFGNIIGLAILVFLAPLIARFSLNFGPWEITLVILLALGLVGSLSHGALVLGWISAGLGLLVATVGISPTGSVRFDFGFPQMTGGFELLPVLVGAFAFSQLLTRFDKNETEANGGVAEVPEEVDRKIKIPYVQVVKDIIGQKMNVLRSSVIGSSIGALPAVGATTSTFIAYDQARRTSKDPESFGKGNPRGLVAAETSNNATLSGVLVPTLTLGIPGDITMAIMFGVLMMYGLQPGPALFAEQPVLMGSIYLGLFISGIMMILLMLFLARYLVKIAGMPVWTIVPIVLMLSTVGTFALNNRMFDVWSMLAFGIMGYYMTRIGVPLTPFVLGVILGPVLELNLVRSVELDPTFASYVTRPISLSILVVALVVVLIYVLRQRKRPHTPQPT</sequence>
<dbReference type="EMBL" id="QYZP01000002">
    <property type="protein sequence ID" value="RJN31976.1"/>
    <property type="molecule type" value="Genomic_DNA"/>
</dbReference>
<feature type="transmembrane region" description="Helical" evidence="1">
    <location>
        <begin position="12"/>
        <end position="39"/>
    </location>
</feature>
<feature type="transmembrane region" description="Helical" evidence="1">
    <location>
        <begin position="265"/>
        <end position="286"/>
    </location>
</feature>
<feature type="transmembrane region" description="Helical" evidence="1">
    <location>
        <begin position="470"/>
        <end position="492"/>
    </location>
</feature>